<protein>
    <submittedName>
        <fullName evidence="1">Uncharacterized protein</fullName>
    </submittedName>
</protein>
<dbReference type="EMBL" id="SPVG01000210">
    <property type="protein sequence ID" value="TFW17265.1"/>
    <property type="molecule type" value="Genomic_DNA"/>
</dbReference>
<organism evidence="1 2">
    <name type="scientific">Duganella callida</name>
    <dbReference type="NCBI Taxonomy" id="2561932"/>
    <lineage>
        <taxon>Bacteria</taxon>
        <taxon>Pseudomonadati</taxon>
        <taxon>Pseudomonadota</taxon>
        <taxon>Betaproteobacteria</taxon>
        <taxon>Burkholderiales</taxon>
        <taxon>Oxalobacteraceae</taxon>
        <taxon>Telluria group</taxon>
        <taxon>Duganella</taxon>
    </lineage>
</organism>
<dbReference type="AlphaFoldDB" id="A0A4Y9SBY7"/>
<dbReference type="RefSeq" id="WP_135203509.1">
    <property type="nucleotide sequence ID" value="NZ_SPVG01000210.1"/>
</dbReference>
<name>A0A4Y9SBY7_9BURK</name>
<reference evidence="1 2" key="1">
    <citation type="submission" date="2019-03" db="EMBL/GenBank/DDBJ databases">
        <title>Draft Genome Sequence of Duganella callidus sp. nov., a Novel Duganella Species Isolated from Cultivated Soil.</title>
        <authorList>
            <person name="Raths R."/>
            <person name="Peta V."/>
            <person name="Bucking H."/>
        </authorList>
    </citation>
    <scope>NUCLEOTIDE SEQUENCE [LARGE SCALE GENOMIC DNA]</scope>
    <source>
        <strain evidence="1 2">DN04</strain>
    </source>
</reference>
<keyword evidence="2" id="KW-1185">Reference proteome</keyword>
<dbReference type="Proteomes" id="UP000297729">
    <property type="component" value="Unassembled WGS sequence"/>
</dbReference>
<proteinExistence type="predicted"/>
<evidence type="ECO:0000313" key="1">
    <source>
        <dbReference type="EMBL" id="TFW17265.1"/>
    </source>
</evidence>
<dbReference type="OrthoDB" id="10002911at2"/>
<gene>
    <name evidence="1" type="ORF">E4L98_21080</name>
</gene>
<comment type="caution">
    <text evidence="1">The sequence shown here is derived from an EMBL/GenBank/DDBJ whole genome shotgun (WGS) entry which is preliminary data.</text>
</comment>
<sequence length="92" mass="10270">MEHDNRGRVVGFIHGGPRTVSAPVAPPAYRPRALRLVARPDARLARVIEDGLRVQQTRGHLAAIDFLMEAKVSLRTIARVLWKPQLRRTGDA</sequence>
<evidence type="ECO:0000313" key="2">
    <source>
        <dbReference type="Proteomes" id="UP000297729"/>
    </source>
</evidence>
<accession>A0A4Y9SBY7</accession>